<proteinExistence type="predicted"/>
<dbReference type="EMBL" id="JABRWQ010000009">
    <property type="protein sequence ID" value="NRD24866.1"/>
    <property type="molecule type" value="Genomic_DNA"/>
</dbReference>
<organism evidence="2 3">
    <name type="scientific">Winogradskyella litoriviva</name>
    <dbReference type="NCBI Taxonomy" id="1220182"/>
    <lineage>
        <taxon>Bacteria</taxon>
        <taxon>Pseudomonadati</taxon>
        <taxon>Bacteroidota</taxon>
        <taxon>Flavobacteriia</taxon>
        <taxon>Flavobacteriales</taxon>
        <taxon>Flavobacteriaceae</taxon>
        <taxon>Winogradskyella</taxon>
    </lineage>
</organism>
<name>A0ABX2EBM5_9FLAO</name>
<keyword evidence="1" id="KW-0812">Transmembrane</keyword>
<dbReference type="RefSeq" id="WP_173302504.1">
    <property type="nucleotide sequence ID" value="NZ_JABRWQ010000009.1"/>
</dbReference>
<feature type="transmembrane region" description="Helical" evidence="1">
    <location>
        <begin position="9"/>
        <end position="30"/>
    </location>
</feature>
<reference evidence="2 3" key="1">
    <citation type="journal article" date="2015" name="Int. J. Syst. Evol. Microbiol.">
        <title>Winogradskyella litoriviva sp. nov., isolated from coastal seawater.</title>
        <authorList>
            <person name="Nedashkovskaya O.I."/>
            <person name="Kukhlevskiy A.D."/>
            <person name="Zhukova N.V."/>
            <person name="Kim S.J."/>
            <person name="Rhee S.K."/>
            <person name="Mikhailov V.V."/>
        </authorList>
    </citation>
    <scope>NUCLEOTIDE SEQUENCE [LARGE SCALE GENOMIC DNA]</scope>
    <source>
        <strain evidence="2 3">KMM6491</strain>
    </source>
</reference>
<protein>
    <submittedName>
        <fullName evidence="2">Uncharacterized protein</fullName>
    </submittedName>
</protein>
<evidence type="ECO:0000313" key="2">
    <source>
        <dbReference type="EMBL" id="NRD24866.1"/>
    </source>
</evidence>
<evidence type="ECO:0000256" key="1">
    <source>
        <dbReference type="SAM" id="Phobius"/>
    </source>
</evidence>
<sequence length="133" mass="15628">MKKGLKHRLLIFGIVIITVVGFIGFGLYSMEIEDHYGDLKELYYDSKSGDIILNKSTSEFGIIEKNWKRINIRTRKKDSTDLYNWVYQNGIETNTEIYRPIIETENINSFDYSEVVDKINASEMTFINRNKKE</sequence>
<dbReference type="Proteomes" id="UP000805085">
    <property type="component" value="Unassembled WGS sequence"/>
</dbReference>
<keyword evidence="3" id="KW-1185">Reference proteome</keyword>
<evidence type="ECO:0000313" key="3">
    <source>
        <dbReference type="Proteomes" id="UP000805085"/>
    </source>
</evidence>
<keyword evidence="1" id="KW-0472">Membrane</keyword>
<gene>
    <name evidence="2" type="ORF">HNV10_16550</name>
</gene>
<keyword evidence="1" id="KW-1133">Transmembrane helix</keyword>
<comment type="caution">
    <text evidence="2">The sequence shown here is derived from an EMBL/GenBank/DDBJ whole genome shotgun (WGS) entry which is preliminary data.</text>
</comment>
<accession>A0ABX2EBM5</accession>